<keyword evidence="2" id="KW-1185">Reference proteome</keyword>
<reference evidence="1 2" key="1">
    <citation type="journal article" date="2020" name="Cell">
        <title>Large-Scale Comparative Analyses of Tick Genomes Elucidate Their Genetic Diversity and Vector Capacities.</title>
        <authorList>
            <consortium name="Tick Genome and Microbiome Consortium (TIGMIC)"/>
            <person name="Jia N."/>
            <person name="Wang J."/>
            <person name="Shi W."/>
            <person name="Du L."/>
            <person name="Sun Y."/>
            <person name="Zhan W."/>
            <person name="Jiang J.F."/>
            <person name="Wang Q."/>
            <person name="Zhang B."/>
            <person name="Ji P."/>
            <person name="Bell-Sakyi L."/>
            <person name="Cui X.M."/>
            <person name="Yuan T.T."/>
            <person name="Jiang B.G."/>
            <person name="Yang W.F."/>
            <person name="Lam T.T."/>
            <person name="Chang Q.C."/>
            <person name="Ding S.J."/>
            <person name="Wang X.J."/>
            <person name="Zhu J.G."/>
            <person name="Ruan X.D."/>
            <person name="Zhao L."/>
            <person name="Wei J.T."/>
            <person name="Ye R.Z."/>
            <person name="Que T.C."/>
            <person name="Du C.H."/>
            <person name="Zhou Y.H."/>
            <person name="Cheng J.X."/>
            <person name="Dai P.F."/>
            <person name="Guo W.B."/>
            <person name="Han X.H."/>
            <person name="Huang E.J."/>
            <person name="Li L.F."/>
            <person name="Wei W."/>
            <person name="Gao Y.C."/>
            <person name="Liu J.Z."/>
            <person name="Shao H.Z."/>
            <person name="Wang X."/>
            <person name="Wang C.C."/>
            <person name="Yang T.C."/>
            <person name="Huo Q.B."/>
            <person name="Li W."/>
            <person name="Chen H.Y."/>
            <person name="Chen S.E."/>
            <person name="Zhou L.G."/>
            <person name="Ni X.B."/>
            <person name="Tian J.H."/>
            <person name="Sheng Y."/>
            <person name="Liu T."/>
            <person name="Pan Y.S."/>
            <person name="Xia L.Y."/>
            <person name="Li J."/>
            <person name="Zhao F."/>
            <person name="Cao W.C."/>
        </authorList>
    </citation>
    <scope>NUCLEOTIDE SEQUENCE [LARGE SCALE GENOMIC DNA]</scope>
    <source>
        <strain evidence="1">Iper-2018</strain>
    </source>
</reference>
<sequence>PSKRRHGRVLRRHLQCVLQCLFTLVDSDEDSGPARCCCTWSRLVAFRKAPHPDRTSSTDGDEDRFFTPPTSPCSSSDSCSQAGTPEEGPTVYLQGSQPSKVDMDVVRALEPFLLEHEAPDPEVYPCTHQWLQLVLSHPAETMSSMLPDHWMYSVARLLCSFAWVALFWALFQPDSFVFATETKVDVPRPQDHVSYYGHKQVQEGDDFIIHCFVSKGTNVSWTKDGWPLRSLSQSGAYTVSQYSQGLQVSRLQVWNAEPYHSGVYSCSERSSASHVLQVSPRSASRPDTPVPNESLHLDCGLAGTKNVAWYKDGKPLTLNDDIFSDTGTTLEIKHATERDELYEFTRENRCNLCVTPTAYLNQEHALTQYFFKILRWSGDAGVEGCAMDPELGVFLLDAAFHLICALASAVEFAIYFNQGLGSTGDLFSLTTCGTMFLFHALQLRGVVCAQFLASEIVSGRSEDATVLTSPNLADRDRTN</sequence>
<protein>
    <submittedName>
        <fullName evidence="1">Uncharacterized protein</fullName>
    </submittedName>
</protein>
<proteinExistence type="predicted"/>
<gene>
    <name evidence="1" type="ORF">HPB47_003754</name>
</gene>
<accession>A0AC60PHJ7</accession>
<dbReference type="Proteomes" id="UP000805193">
    <property type="component" value="Unassembled WGS sequence"/>
</dbReference>
<dbReference type="EMBL" id="JABSTQ010010556">
    <property type="protein sequence ID" value="KAG0419969.1"/>
    <property type="molecule type" value="Genomic_DNA"/>
</dbReference>
<evidence type="ECO:0000313" key="1">
    <source>
        <dbReference type="EMBL" id="KAG0419969.1"/>
    </source>
</evidence>
<name>A0AC60PHJ7_IXOPE</name>
<feature type="non-terminal residue" evidence="1">
    <location>
        <position position="1"/>
    </location>
</feature>
<organism evidence="1 2">
    <name type="scientific">Ixodes persulcatus</name>
    <name type="common">Taiga tick</name>
    <dbReference type="NCBI Taxonomy" id="34615"/>
    <lineage>
        <taxon>Eukaryota</taxon>
        <taxon>Metazoa</taxon>
        <taxon>Ecdysozoa</taxon>
        <taxon>Arthropoda</taxon>
        <taxon>Chelicerata</taxon>
        <taxon>Arachnida</taxon>
        <taxon>Acari</taxon>
        <taxon>Parasitiformes</taxon>
        <taxon>Ixodida</taxon>
        <taxon>Ixodoidea</taxon>
        <taxon>Ixodidae</taxon>
        <taxon>Ixodinae</taxon>
        <taxon>Ixodes</taxon>
    </lineage>
</organism>
<comment type="caution">
    <text evidence="1">The sequence shown here is derived from an EMBL/GenBank/DDBJ whole genome shotgun (WGS) entry which is preliminary data.</text>
</comment>
<evidence type="ECO:0000313" key="2">
    <source>
        <dbReference type="Proteomes" id="UP000805193"/>
    </source>
</evidence>